<dbReference type="InterPro" id="IPR029006">
    <property type="entry name" value="ADF-H/Gelsolin-like_dom_sf"/>
</dbReference>
<evidence type="ECO:0000256" key="3">
    <source>
        <dbReference type="ARBA" id="ARBA00004397"/>
    </source>
</evidence>
<evidence type="ECO:0000256" key="2">
    <source>
        <dbReference type="ARBA" id="ARBA00004394"/>
    </source>
</evidence>
<evidence type="ECO:0000256" key="4">
    <source>
        <dbReference type="ARBA" id="ARBA00008334"/>
    </source>
</evidence>
<dbReference type="SUPFAM" id="SSF81995">
    <property type="entry name" value="beta-sandwich domain of Sec23/24"/>
    <property type="match status" value="1"/>
</dbReference>
<feature type="region of interest" description="Disordered" evidence="12">
    <location>
        <begin position="272"/>
        <end position="298"/>
    </location>
</feature>
<evidence type="ECO:0000256" key="10">
    <source>
        <dbReference type="ARBA" id="ARBA00023136"/>
    </source>
</evidence>
<sequence>MFQQSAICCTLNNVPMTASALQKSRLPFAIHIYPFAQDDNIPVSSDGIIVRCTLCRAYINPYVRLGEHQSWLCNICNRTNDMPPQYIWDYENQQYYDLSTKPELNSETVEYLAGDDYIVRPPQPTSFMFVMDCSKAAYEIGYLPILAAAIADSLDSIPGDARATIGFIAYDSNIHYFSFSGTQVVHYSHPDVSESLLPCSNDGILVNMASKREMILDFLTQILPYLPSGDPSIPVTDTRSAMGPAIKAAARIMAPIGGKIVIVQAQLPNHGDKNEGSVLERREDPSAKKNMTNDKNGEYLTPLINPTTDFYKNLSVETCEHQVSIDLFNLSTTYADLASLCPLTKFNAGMLYHYSNSPSEHKSTLIRFDQDIRNYLIRILGLEAVLRIRYTRGLKIHTFHGNFFVRSCNLLILPIANPDTAYALQIAIEDDLNPNTRYVYFQASVLYSTPCGERRIRVHTARYPTASTLPEIIYGANQTAIVGMLAKMAVDRSQQASVGEAKEALIGAGVDLLEIYSIADQARAMSYPMGLPENLRLVPLYILAMLKHIAFRLGPGIKLDDRVAAMERFKTLPLEEVIAYIYPDLFPIHNIANDPNEDWKTPTKLTAACLERNGAYLLDAYDVCIIYICEYIDPRWCYDVFGVCDYASIQEKQDVYASTEVANSYQNQITRPPTNFPGSSAGLVRYNQQIGTSKDLTNSVTNSIPTPDEIAEAPIVDLPELENAVSMRLRDFISCILESRSHKPKFYIIKETGRAKSLFTRYLLDDRSESYLSFSEFQMFLRDQARRS</sequence>
<dbReference type="GO" id="GO:0005789">
    <property type="term" value="C:endoplasmic reticulum membrane"/>
    <property type="evidence" value="ECO:0007669"/>
    <property type="project" value="UniProtKB-SubCell"/>
</dbReference>
<dbReference type="Pfam" id="PF08033">
    <property type="entry name" value="Sec23_BS"/>
    <property type="match status" value="1"/>
</dbReference>
<dbReference type="PANTHER" id="PTHR13803">
    <property type="entry name" value="SEC24-RELATED PROTEIN"/>
    <property type="match status" value="1"/>
</dbReference>
<evidence type="ECO:0000259" key="15">
    <source>
        <dbReference type="Pfam" id="PF04815"/>
    </source>
</evidence>
<dbReference type="GO" id="GO:0000139">
    <property type="term" value="C:Golgi membrane"/>
    <property type="evidence" value="ECO:0007669"/>
    <property type="project" value="UniProtKB-SubCell"/>
</dbReference>
<dbReference type="EMBL" id="GGYP01006344">
    <property type="protein sequence ID" value="MDE51115.1"/>
    <property type="molecule type" value="Transcribed_RNA"/>
</dbReference>
<organism evidence="17">
    <name type="scientific">Aceria tosichella</name>
    <name type="common">wheat curl mite</name>
    <dbReference type="NCBI Taxonomy" id="561515"/>
    <lineage>
        <taxon>Eukaryota</taxon>
        <taxon>Metazoa</taxon>
        <taxon>Ecdysozoa</taxon>
        <taxon>Arthropoda</taxon>
        <taxon>Chelicerata</taxon>
        <taxon>Arachnida</taxon>
        <taxon>Acari</taxon>
        <taxon>Acariformes</taxon>
        <taxon>Trombidiformes</taxon>
        <taxon>Prostigmata</taxon>
        <taxon>Eupodina</taxon>
        <taxon>Eriophyoidea</taxon>
        <taxon>Eriophyidae</taxon>
        <taxon>Eriophyinae</taxon>
        <taxon>Aceriini</taxon>
        <taxon>Aceria</taxon>
    </lineage>
</organism>
<evidence type="ECO:0000259" key="16">
    <source>
        <dbReference type="Pfam" id="PF08033"/>
    </source>
</evidence>
<dbReference type="GO" id="GO:0090110">
    <property type="term" value="P:COPII-coated vesicle cargo loading"/>
    <property type="evidence" value="ECO:0007669"/>
    <property type="project" value="TreeGrafter"/>
</dbReference>
<comment type="similarity">
    <text evidence="4">Belongs to the SEC23/SEC24 family. SEC24 subfamily.</text>
</comment>
<evidence type="ECO:0000256" key="5">
    <source>
        <dbReference type="ARBA" id="ARBA00022448"/>
    </source>
</evidence>
<dbReference type="GO" id="GO:0008270">
    <property type="term" value="F:zinc ion binding"/>
    <property type="evidence" value="ECO:0007669"/>
    <property type="project" value="InterPro"/>
</dbReference>
<gene>
    <name evidence="17" type="primary">SEC24B</name>
    <name evidence="17" type="ORF">g.10806</name>
</gene>
<keyword evidence="11" id="KW-0968">Cytoplasmic vesicle</keyword>
<dbReference type="Gene3D" id="3.40.20.10">
    <property type="entry name" value="Severin"/>
    <property type="match status" value="2"/>
</dbReference>
<dbReference type="InterPro" id="IPR006895">
    <property type="entry name" value="Znf_Sec23_Sec24"/>
</dbReference>
<evidence type="ECO:0000256" key="8">
    <source>
        <dbReference type="ARBA" id="ARBA00022927"/>
    </source>
</evidence>
<name>A0A6G1SKV8_9ACAR</name>
<dbReference type="InterPro" id="IPR036174">
    <property type="entry name" value="Znf_Sec23_Sec24_sf"/>
</dbReference>
<dbReference type="AlphaFoldDB" id="A0A6G1SKV8"/>
<evidence type="ECO:0000256" key="1">
    <source>
        <dbReference type="ARBA" id="ARBA00004299"/>
    </source>
</evidence>
<evidence type="ECO:0000256" key="12">
    <source>
        <dbReference type="SAM" id="MobiDB-lite"/>
    </source>
</evidence>
<evidence type="ECO:0000256" key="6">
    <source>
        <dbReference type="ARBA" id="ARBA00022824"/>
    </source>
</evidence>
<feature type="domain" description="Sec23/Sec24 trunk" evidence="14">
    <location>
        <begin position="122"/>
        <end position="374"/>
    </location>
</feature>
<feature type="compositionally biased region" description="Basic and acidic residues" evidence="12">
    <location>
        <begin position="272"/>
        <end position="297"/>
    </location>
</feature>
<dbReference type="Gene3D" id="3.40.50.410">
    <property type="entry name" value="von Willebrand factor, type A domain"/>
    <property type="match status" value="1"/>
</dbReference>
<dbReference type="InterPro" id="IPR012990">
    <property type="entry name" value="Beta-sandwich_Sec23_24"/>
</dbReference>
<keyword evidence="6" id="KW-0256">Endoplasmic reticulum</keyword>
<keyword evidence="10" id="KW-0472">Membrane</keyword>
<dbReference type="GO" id="GO:0070971">
    <property type="term" value="C:endoplasmic reticulum exit site"/>
    <property type="evidence" value="ECO:0007669"/>
    <property type="project" value="TreeGrafter"/>
</dbReference>
<dbReference type="InterPro" id="IPR036465">
    <property type="entry name" value="vWFA_dom_sf"/>
</dbReference>
<dbReference type="InterPro" id="IPR006896">
    <property type="entry name" value="Sec23/24_trunk_dom"/>
</dbReference>
<dbReference type="InterPro" id="IPR050550">
    <property type="entry name" value="SEC23_SEC24_subfamily"/>
</dbReference>
<dbReference type="SUPFAM" id="SSF53300">
    <property type="entry name" value="vWA-like"/>
    <property type="match status" value="1"/>
</dbReference>
<reference evidence="17" key="1">
    <citation type="submission" date="2018-10" db="EMBL/GenBank/DDBJ databases">
        <title>Transcriptome assembly of Aceria tosichella (Wheat curl mite) Type 2.</title>
        <authorList>
            <person name="Scully E.D."/>
            <person name="Geib S.M."/>
            <person name="Palmer N.A."/>
            <person name="Gupta A.K."/>
            <person name="Sarath G."/>
            <person name="Tatineni S."/>
        </authorList>
    </citation>
    <scope>NUCLEOTIDE SEQUENCE</scope>
    <source>
        <strain evidence="17">LincolnNE</strain>
    </source>
</reference>
<comment type="subcellular location">
    <subcellularLocation>
        <location evidence="1">Cytoplasmic vesicle</location>
        <location evidence="1">COPII-coated vesicle membrane</location>
        <topology evidence="1">Peripheral membrane protein</topology>
        <orientation evidence="1">Cytoplasmic side</orientation>
    </subcellularLocation>
    <subcellularLocation>
        <location evidence="3">Endoplasmic reticulum membrane</location>
        <topology evidence="3">Peripheral membrane protein</topology>
        <orientation evidence="3">Cytoplasmic side</orientation>
    </subcellularLocation>
    <subcellularLocation>
        <location evidence="2">Golgi apparatus membrane</location>
    </subcellularLocation>
</comment>
<keyword evidence="8" id="KW-0653">Protein transport</keyword>
<dbReference type="Pfam" id="PF04810">
    <property type="entry name" value="zf-Sec23_Sec24"/>
    <property type="match status" value="1"/>
</dbReference>
<dbReference type="InterPro" id="IPR036180">
    <property type="entry name" value="Gelsolin-like_dom_sf"/>
</dbReference>
<feature type="domain" description="Sec23/Sec24 beta-sandwich" evidence="16">
    <location>
        <begin position="381"/>
        <end position="465"/>
    </location>
</feature>
<keyword evidence="9" id="KW-0333">Golgi apparatus</keyword>
<protein>
    <submittedName>
        <fullName evidence="17">Protein transport protein Sec24B</fullName>
    </submittedName>
</protein>
<feature type="domain" description="Sec23/Sec24 helical" evidence="15">
    <location>
        <begin position="477"/>
        <end position="578"/>
    </location>
</feature>
<dbReference type="SUPFAM" id="SSF82754">
    <property type="entry name" value="C-terminal, gelsolin-like domain of Sec23/24"/>
    <property type="match status" value="1"/>
</dbReference>
<evidence type="ECO:0000256" key="7">
    <source>
        <dbReference type="ARBA" id="ARBA00022892"/>
    </source>
</evidence>
<dbReference type="GO" id="GO:0000149">
    <property type="term" value="F:SNARE binding"/>
    <property type="evidence" value="ECO:0007669"/>
    <property type="project" value="TreeGrafter"/>
</dbReference>
<evidence type="ECO:0000259" key="14">
    <source>
        <dbReference type="Pfam" id="PF04811"/>
    </source>
</evidence>
<evidence type="ECO:0000259" key="13">
    <source>
        <dbReference type="Pfam" id="PF04810"/>
    </source>
</evidence>
<dbReference type="Pfam" id="PF04811">
    <property type="entry name" value="Sec23_trunk"/>
    <property type="match status" value="1"/>
</dbReference>
<evidence type="ECO:0000313" key="17">
    <source>
        <dbReference type="EMBL" id="MDE51115.1"/>
    </source>
</evidence>
<keyword evidence="7" id="KW-0931">ER-Golgi transport</keyword>
<evidence type="ECO:0000256" key="9">
    <source>
        <dbReference type="ARBA" id="ARBA00023034"/>
    </source>
</evidence>
<dbReference type="InterPro" id="IPR036175">
    <property type="entry name" value="Sec23/24_helical_dom_sf"/>
</dbReference>
<keyword evidence="5" id="KW-0813">Transport</keyword>
<dbReference type="Gene3D" id="1.20.120.730">
    <property type="entry name" value="Sec23/Sec24 helical domain"/>
    <property type="match status" value="2"/>
</dbReference>
<dbReference type="SUPFAM" id="SSF82919">
    <property type="entry name" value="Zn-finger domain of Sec23/24"/>
    <property type="match status" value="1"/>
</dbReference>
<dbReference type="Gene3D" id="2.60.40.1670">
    <property type="entry name" value="beta-sandwich domain of Sec23/24"/>
    <property type="match status" value="1"/>
</dbReference>
<feature type="domain" description="Zinc finger Sec23/Sec24-type" evidence="13">
    <location>
        <begin position="49"/>
        <end position="86"/>
    </location>
</feature>
<dbReference type="InterPro" id="IPR006900">
    <property type="entry name" value="Sec23/24_helical_dom"/>
</dbReference>
<dbReference type="Gene3D" id="2.30.30.380">
    <property type="entry name" value="Zn-finger domain of Sec23/24"/>
    <property type="match status" value="1"/>
</dbReference>
<dbReference type="GO" id="GO:0030127">
    <property type="term" value="C:COPII vesicle coat"/>
    <property type="evidence" value="ECO:0007669"/>
    <property type="project" value="InterPro"/>
</dbReference>
<dbReference type="SUPFAM" id="SSF81811">
    <property type="entry name" value="Helical domain of Sec23/24"/>
    <property type="match status" value="1"/>
</dbReference>
<dbReference type="PANTHER" id="PTHR13803:SF39">
    <property type="entry name" value="SECRETORY 24AB, ISOFORM A"/>
    <property type="match status" value="1"/>
</dbReference>
<dbReference type="GO" id="GO:0006886">
    <property type="term" value="P:intracellular protein transport"/>
    <property type="evidence" value="ECO:0007669"/>
    <property type="project" value="InterPro"/>
</dbReference>
<accession>A0A6G1SKV8</accession>
<dbReference type="Pfam" id="PF04815">
    <property type="entry name" value="Sec23_helical"/>
    <property type="match status" value="1"/>
</dbReference>
<evidence type="ECO:0000256" key="11">
    <source>
        <dbReference type="ARBA" id="ARBA00023329"/>
    </source>
</evidence>
<proteinExistence type="inferred from homology"/>